<proteinExistence type="predicted"/>
<organism evidence="1 2">
    <name type="scientific">Pseudovibrio ascidiaceicola</name>
    <dbReference type="NCBI Taxonomy" id="285279"/>
    <lineage>
        <taxon>Bacteria</taxon>
        <taxon>Pseudomonadati</taxon>
        <taxon>Pseudomonadota</taxon>
        <taxon>Alphaproteobacteria</taxon>
        <taxon>Hyphomicrobiales</taxon>
        <taxon>Stappiaceae</taxon>
        <taxon>Pseudovibrio</taxon>
    </lineage>
</organism>
<dbReference type="PRINTS" id="PR00313">
    <property type="entry name" value="CABNDNGRPT"/>
</dbReference>
<dbReference type="InterPro" id="IPR011049">
    <property type="entry name" value="Serralysin-like_metalloprot_C"/>
</dbReference>
<dbReference type="Proteomes" id="UP000199598">
    <property type="component" value="Unassembled WGS sequence"/>
</dbReference>
<reference evidence="1 2" key="1">
    <citation type="submission" date="2016-10" db="EMBL/GenBank/DDBJ databases">
        <authorList>
            <person name="Varghese N."/>
            <person name="Submissions S."/>
        </authorList>
    </citation>
    <scope>NUCLEOTIDE SEQUENCE [LARGE SCALE GENOMIC DNA]</scope>
    <source>
        <strain evidence="1 2">DSM 16392</strain>
    </source>
</reference>
<accession>A0A1I4DAF8</accession>
<dbReference type="PANTHER" id="PTHR36220">
    <property type="entry name" value="UNNAMED PRODUCT"/>
    <property type="match status" value="1"/>
</dbReference>
<dbReference type="PANTHER" id="PTHR36220:SF1">
    <property type="entry name" value="GAMMA TUBULIN COMPLEX COMPONENT C-TERMINAL DOMAIN-CONTAINING PROTEIN"/>
    <property type="match status" value="1"/>
</dbReference>
<keyword evidence="2" id="KW-1185">Reference proteome</keyword>
<dbReference type="Pfam" id="PF14312">
    <property type="entry name" value="FG-GAP_2"/>
    <property type="match status" value="2"/>
</dbReference>
<dbReference type="Gene3D" id="2.150.10.10">
    <property type="entry name" value="Serralysin-like metalloprotease, C-terminal"/>
    <property type="match status" value="1"/>
</dbReference>
<sequence>MAINDDGVIVVGATGNDDDGSGSGAAYVFVPTGSGGYTEYKLTAPDASEGDEFGFTVAINADGVVTVSAGKGDGKVDDSGAVYTFTLDDDGNYVGYDGTTIEPTGPANETITGTGGADSLNGGAGDDMLTGGASSDVFIFSGSEFGNDTITDFEAGAGSSDIIQFDSDTFADFDAVIAAASEEGSSVVITLDDDNSVTLNNVSKSELHADDFQFV</sequence>
<evidence type="ECO:0000313" key="2">
    <source>
        <dbReference type="Proteomes" id="UP000199598"/>
    </source>
</evidence>
<dbReference type="Pfam" id="PF00353">
    <property type="entry name" value="HemolysinCabind"/>
    <property type="match status" value="1"/>
</dbReference>
<evidence type="ECO:0000313" key="1">
    <source>
        <dbReference type="EMBL" id="SFK89106.1"/>
    </source>
</evidence>
<dbReference type="InterPro" id="IPR018511">
    <property type="entry name" value="Hemolysin-typ_Ca-bd_CS"/>
</dbReference>
<gene>
    <name evidence="1" type="ORF">SAMN04488518_1111</name>
</gene>
<dbReference type="InterPro" id="IPR001343">
    <property type="entry name" value="Hemolysn_Ca-bd"/>
</dbReference>
<dbReference type="InterPro" id="IPR013517">
    <property type="entry name" value="FG-GAP"/>
</dbReference>
<dbReference type="EMBL" id="FOSK01000011">
    <property type="protein sequence ID" value="SFK89106.1"/>
    <property type="molecule type" value="Genomic_DNA"/>
</dbReference>
<dbReference type="SUPFAM" id="SSF51120">
    <property type="entry name" value="beta-Roll"/>
    <property type="match status" value="1"/>
</dbReference>
<dbReference type="PROSITE" id="PS00330">
    <property type="entry name" value="HEMOLYSIN_CALCIUM"/>
    <property type="match status" value="1"/>
</dbReference>
<name>A0A1I4DAF8_9HYPH</name>
<protein>
    <submittedName>
        <fullName evidence="1">FG-GAP repeat-containing protein</fullName>
    </submittedName>
</protein>
<comment type="caution">
    <text evidence="1">The sequence shown here is derived from an EMBL/GenBank/DDBJ whole genome shotgun (WGS) entry which is preliminary data.</text>
</comment>